<evidence type="ECO:0000256" key="3">
    <source>
        <dbReference type="ARBA" id="ARBA00022514"/>
    </source>
</evidence>
<dbReference type="InterPro" id="IPR006052">
    <property type="entry name" value="TNF_dom"/>
</dbReference>
<dbReference type="PROSITE" id="PS50049">
    <property type="entry name" value="THD_2"/>
    <property type="match status" value="1"/>
</dbReference>
<protein>
    <recommendedName>
        <fullName evidence="5">THD domain-containing protein</fullName>
    </recommendedName>
</protein>
<evidence type="ECO:0000256" key="4">
    <source>
        <dbReference type="ARBA" id="ARBA00023136"/>
    </source>
</evidence>
<dbReference type="PANTHER" id="PTHR11471:SF34">
    <property type="entry name" value="TUMOR NECROSIS FACTOR LIGAND SUPERFAMILY MEMBER 14"/>
    <property type="match status" value="1"/>
</dbReference>
<dbReference type="GO" id="GO:0005615">
    <property type="term" value="C:extracellular space"/>
    <property type="evidence" value="ECO:0007669"/>
    <property type="project" value="UniProtKB-KW"/>
</dbReference>
<evidence type="ECO:0000313" key="7">
    <source>
        <dbReference type="Proteomes" id="UP000261620"/>
    </source>
</evidence>
<dbReference type="Pfam" id="PF00229">
    <property type="entry name" value="TNF"/>
    <property type="match status" value="1"/>
</dbReference>
<evidence type="ECO:0000259" key="5">
    <source>
        <dbReference type="PROSITE" id="PS50049"/>
    </source>
</evidence>
<dbReference type="GO" id="GO:0006955">
    <property type="term" value="P:immune response"/>
    <property type="evidence" value="ECO:0007669"/>
    <property type="project" value="InterPro"/>
</dbReference>
<dbReference type="PANTHER" id="PTHR11471">
    <property type="entry name" value="TUMOR NECROSIS FACTOR FAMILY MEMBER"/>
    <property type="match status" value="1"/>
</dbReference>
<dbReference type="Ensembl" id="ENSMMOT00000015177.1">
    <property type="protein sequence ID" value="ENSMMOP00000014932.1"/>
    <property type="gene ID" value="ENSMMOG00000011417.1"/>
</dbReference>
<dbReference type="SUPFAM" id="SSF49842">
    <property type="entry name" value="TNF-like"/>
    <property type="match status" value="1"/>
</dbReference>
<dbReference type="GO" id="GO:0005164">
    <property type="term" value="F:tumor necrosis factor receptor binding"/>
    <property type="evidence" value="ECO:0007669"/>
    <property type="project" value="InterPro"/>
</dbReference>
<dbReference type="AlphaFoldDB" id="A0A3Q3WRA9"/>
<dbReference type="STRING" id="94237.ENSMMOP00000014932"/>
<dbReference type="InterPro" id="IPR008983">
    <property type="entry name" value="Tumour_necrosis_fac-like_dom"/>
</dbReference>
<name>A0A3Q3WRA9_MOLML</name>
<dbReference type="Gene3D" id="2.60.120.40">
    <property type="match status" value="1"/>
</dbReference>
<accession>A0A3Q3WRA9</accession>
<keyword evidence="7" id="KW-1185">Reference proteome</keyword>
<keyword evidence="4" id="KW-0472">Membrane</keyword>
<sequence length="196" mass="22999">MAEVGYPSVHVVDSYNTRPPVPPRLSKGRQCAGGHTDPALHMLLLSLKCPVMFVLLNRLHILKKFSKAENFYIKLHYVFSILKPFFFFRWIRCKFMEKKSWHGMDAGPLLHEMDYNDGRLVIQKEDLYYVYTKVFFVDNAVFHHSVALETKLYIGKSIPLLYSRKYSESSKKMRSNSYLGRVFHLRKEDAVFVKVL</sequence>
<reference evidence="6" key="1">
    <citation type="submission" date="2025-08" db="UniProtKB">
        <authorList>
            <consortium name="Ensembl"/>
        </authorList>
    </citation>
    <scope>IDENTIFICATION</scope>
</reference>
<dbReference type="GO" id="GO:0016020">
    <property type="term" value="C:membrane"/>
    <property type="evidence" value="ECO:0007669"/>
    <property type="project" value="UniProtKB-SubCell"/>
</dbReference>
<proteinExistence type="inferred from homology"/>
<evidence type="ECO:0000256" key="1">
    <source>
        <dbReference type="ARBA" id="ARBA00004370"/>
    </source>
</evidence>
<dbReference type="GO" id="GO:0005125">
    <property type="term" value="F:cytokine activity"/>
    <property type="evidence" value="ECO:0007669"/>
    <property type="project" value="UniProtKB-KW"/>
</dbReference>
<comment type="subcellular location">
    <subcellularLocation>
        <location evidence="1">Membrane</location>
    </subcellularLocation>
</comment>
<comment type="similarity">
    <text evidence="2">Belongs to the tumor necrosis factor family.</text>
</comment>
<organism evidence="6 7">
    <name type="scientific">Mola mola</name>
    <name type="common">Ocean sunfish</name>
    <name type="synonym">Tetraodon mola</name>
    <dbReference type="NCBI Taxonomy" id="94237"/>
    <lineage>
        <taxon>Eukaryota</taxon>
        <taxon>Metazoa</taxon>
        <taxon>Chordata</taxon>
        <taxon>Craniata</taxon>
        <taxon>Vertebrata</taxon>
        <taxon>Euteleostomi</taxon>
        <taxon>Actinopterygii</taxon>
        <taxon>Neopterygii</taxon>
        <taxon>Teleostei</taxon>
        <taxon>Neoteleostei</taxon>
        <taxon>Acanthomorphata</taxon>
        <taxon>Eupercaria</taxon>
        <taxon>Tetraodontiformes</taxon>
        <taxon>Molidae</taxon>
        <taxon>Mola</taxon>
    </lineage>
</organism>
<evidence type="ECO:0000256" key="2">
    <source>
        <dbReference type="ARBA" id="ARBA00008670"/>
    </source>
</evidence>
<feature type="domain" description="THD" evidence="5">
    <location>
        <begin position="73"/>
        <end position="196"/>
    </location>
</feature>
<evidence type="ECO:0000313" key="6">
    <source>
        <dbReference type="Ensembl" id="ENSMMOP00000014932.1"/>
    </source>
</evidence>
<dbReference type="Proteomes" id="UP000261620">
    <property type="component" value="Unplaced"/>
</dbReference>
<reference evidence="6" key="2">
    <citation type="submission" date="2025-09" db="UniProtKB">
        <authorList>
            <consortium name="Ensembl"/>
        </authorList>
    </citation>
    <scope>IDENTIFICATION</scope>
</reference>
<keyword evidence="3" id="KW-0202">Cytokine</keyword>